<feature type="compositionally biased region" description="Basic residues" evidence="1">
    <location>
        <begin position="137"/>
        <end position="147"/>
    </location>
</feature>
<name>A0A5N6LCD6_9ASTR</name>
<dbReference type="EMBL" id="SZYD01001750">
    <property type="protein sequence ID" value="KAD0351781.1"/>
    <property type="molecule type" value="Genomic_DNA"/>
</dbReference>
<dbReference type="OrthoDB" id="4822at2759"/>
<organism evidence="2 3">
    <name type="scientific">Mikania micrantha</name>
    <name type="common">bitter vine</name>
    <dbReference type="NCBI Taxonomy" id="192012"/>
    <lineage>
        <taxon>Eukaryota</taxon>
        <taxon>Viridiplantae</taxon>
        <taxon>Streptophyta</taxon>
        <taxon>Embryophyta</taxon>
        <taxon>Tracheophyta</taxon>
        <taxon>Spermatophyta</taxon>
        <taxon>Magnoliopsida</taxon>
        <taxon>eudicotyledons</taxon>
        <taxon>Gunneridae</taxon>
        <taxon>Pentapetalae</taxon>
        <taxon>asterids</taxon>
        <taxon>campanulids</taxon>
        <taxon>Asterales</taxon>
        <taxon>Asteraceae</taxon>
        <taxon>Asteroideae</taxon>
        <taxon>Heliantheae alliance</taxon>
        <taxon>Eupatorieae</taxon>
        <taxon>Mikania</taxon>
    </lineage>
</organism>
<dbReference type="AlphaFoldDB" id="A0A5N6LCD6"/>
<accession>A0A5N6LCD6</accession>
<evidence type="ECO:0000313" key="2">
    <source>
        <dbReference type="EMBL" id="KAD0351781.1"/>
    </source>
</evidence>
<sequence>MLQQKGPSKKHQNQVCLIRTYLPRTETTAILLFLEGWDRGTVDKLRKIGKGRKPHKTAYARLLYKAAHALAQDVVGTLDCLILRISSDAGHRRGLRLPVIRYGWRLRFFRRRDIDAVGKRSESNKKMCQEEAEALGHKKSKSRTQNRSRREGNSTIVVRKLNESRKTLTEVEAAHASASNIATSKENEKRWLKF</sequence>
<dbReference type="Proteomes" id="UP000326396">
    <property type="component" value="Unassembled WGS sequence"/>
</dbReference>
<evidence type="ECO:0000313" key="3">
    <source>
        <dbReference type="Proteomes" id="UP000326396"/>
    </source>
</evidence>
<comment type="caution">
    <text evidence="2">The sequence shown here is derived from an EMBL/GenBank/DDBJ whole genome shotgun (WGS) entry which is preliminary data.</text>
</comment>
<protein>
    <submittedName>
        <fullName evidence="2">Uncharacterized protein</fullName>
    </submittedName>
</protein>
<feature type="region of interest" description="Disordered" evidence="1">
    <location>
        <begin position="120"/>
        <end position="155"/>
    </location>
</feature>
<gene>
    <name evidence="2" type="ORF">E3N88_44403</name>
</gene>
<proteinExistence type="predicted"/>
<keyword evidence="3" id="KW-1185">Reference proteome</keyword>
<evidence type="ECO:0000256" key="1">
    <source>
        <dbReference type="SAM" id="MobiDB-lite"/>
    </source>
</evidence>
<reference evidence="2 3" key="1">
    <citation type="submission" date="2019-05" db="EMBL/GenBank/DDBJ databases">
        <title>Mikania micrantha, genome provides insights into the molecular mechanism of rapid growth.</title>
        <authorList>
            <person name="Liu B."/>
        </authorList>
    </citation>
    <scope>NUCLEOTIDE SEQUENCE [LARGE SCALE GENOMIC DNA]</scope>
    <source>
        <strain evidence="2">NLD-2019</strain>
        <tissue evidence="2">Leaf</tissue>
    </source>
</reference>
<feature type="compositionally biased region" description="Basic and acidic residues" evidence="1">
    <location>
        <begin position="120"/>
        <end position="129"/>
    </location>
</feature>